<dbReference type="AlphaFoldDB" id="A0A812JV83"/>
<dbReference type="Proteomes" id="UP000649617">
    <property type="component" value="Unassembled WGS sequence"/>
</dbReference>
<name>A0A812JV83_SYMPI</name>
<accession>A0A812JV83</accession>
<sequence>VVLLVDADSHSVEEIRKGVAVLTQKYGDVKTSVFAAPRRLENSKWKQFLQEPGMEFRPVPRRHLVGEANDQEIFDEMQCLAESNSTKCIALLVSDKDFFDCSQALASRGQEVVVLVPAANTNVLRKYEELGVPVLELPHGGAAPKVRVRAVLETDGGGSVQLADAWVFRDSTEEVIHITSLLEDLGFLDGTGYLLPAIVKFWFTNALGPLTVYPKQCATLALHDRVTSPATKRLWQRPQADFSFCVPISSTKGRITRKQKERYGSAKARQVFLGGGPFMLQDSESLVAQSLERLGYLDADLNNDFSEAVTVFLNATHNKCPVCHELMKKTLRKMGELPAPNDTFVEAAASLRKAFLSRKTAGMWQIAPRSRTIRILLCKLGLLRDVASPDRTVFKAMRKYMRNERLPIMKTFNGCCLRILQHYEQRKDPSHTGFFDFNA</sequence>
<comment type="caution">
    <text evidence="1">The sequence shown here is derived from an EMBL/GenBank/DDBJ whole genome shotgun (WGS) entry which is preliminary data.</text>
</comment>
<gene>
    <name evidence="1" type="ORF">SPIL2461_LOCUS2302</name>
</gene>
<evidence type="ECO:0000313" key="2">
    <source>
        <dbReference type="Proteomes" id="UP000649617"/>
    </source>
</evidence>
<proteinExistence type="predicted"/>
<evidence type="ECO:0008006" key="3">
    <source>
        <dbReference type="Google" id="ProtNLM"/>
    </source>
</evidence>
<reference evidence="1" key="1">
    <citation type="submission" date="2021-02" db="EMBL/GenBank/DDBJ databases">
        <authorList>
            <person name="Dougan E. K."/>
            <person name="Rhodes N."/>
            <person name="Thang M."/>
            <person name="Chan C."/>
        </authorList>
    </citation>
    <scope>NUCLEOTIDE SEQUENCE</scope>
</reference>
<evidence type="ECO:0000313" key="1">
    <source>
        <dbReference type="EMBL" id="CAE7211067.1"/>
    </source>
</evidence>
<dbReference type="EMBL" id="CAJNIZ010002481">
    <property type="protein sequence ID" value="CAE7211067.1"/>
    <property type="molecule type" value="Genomic_DNA"/>
</dbReference>
<keyword evidence="2" id="KW-1185">Reference proteome</keyword>
<organism evidence="1 2">
    <name type="scientific">Symbiodinium pilosum</name>
    <name type="common">Dinoflagellate</name>
    <dbReference type="NCBI Taxonomy" id="2952"/>
    <lineage>
        <taxon>Eukaryota</taxon>
        <taxon>Sar</taxon>
        <taxon>Alveolata</taxon>
        <taxon>Dinophyceae</taxon>
        <taxon>Suessiales</taxon>
        <taxon>Symbiodiniaceae</taxon>
        <taxon>Symbiodinium</taxon>
    </lineage>
</organism>
<dbReference type="OrthoDB" id="446372at2759"/>
<feature type="non-terminal residue" evidence="1">
    <location>
        <position position="439"/>
    </location>
</feature>
<protein>
    <recommendedName>
        <fullName evidence="3">NYN domain-containing protein</fullName>
    </recommendedName>
</protein>